<organism evidence="1 2">
    <name type="scientific">Companilactobacillus allii</name>
    <dbReference type="NCBI Taxonomy" id="1847728"/>
    <lineage>
        <taxon>Bacteria</taxon>
        <taxon>Bacillati</taxon>
        <taxon>Bacillota</taxon>
        <taxon>Bacilli</taxon>
        <taxon>Lactobacillales</taxon>
        <taxon>Lactobacillaceae</taxon>
        <taxon>Companilactobacillus</taxon>
    </lineage>
</organism>
<proteinExistence type="predicted"/>
<dbReference type="Proteomes" id="UP000187499">
    <property type="component" value="Chromosome"/>
</dbReference>
<dbReference type="AlphaFoldDB" id="A0A1P8Q4Y0"/>
<keyword evidence="2" id="KW-1185">Reference proteome</keyword>
<reference evidence="2" key="1">
    <citation type="submission" date="2016-12" db="EMBL/GenBank/DDBJ databases">
        <authorList>
            <person name="Jung M.Y."/>
            <person name="Lee S.H."/>
        </authorList>
    </citation>
    <scope>NUCLEOTIDE SEQUENCE [LARGE SCALE GENOMIC DNA]</scope>
    <source>
        <strain evidence="2">WiKim39</strain>
    </source>
</reference>
<protein>
    <recommendedName>
        <fullName evidence="3">Transposase</fullName>
    </recommendedName>
</protein>
<evidence type="ECO:0000313" key="1">
    <source>
        <dbReference type="EMBL" id="APX72885.1"/>
    </source>
</evidence>
<accession>A0A1P8Q4Y0</accession>
<sequence length="71" mass="8072">MEIPSEINQLIDDAIEVGFLQAVMEFQVNPNNNMKYQNNLREANIKMMAQKKTLTTAIAKGQTKVKAKDFN</sequence>
<name>A0A1P8Q4Y0_9LACO</name>
<dbReference type="RefSeq" id="WP_076617053.1">
    <property type="nucleotide sequence ID" value="NZ_CP019323.1"/>
</dbReference>
<dbReference type="KEGG" id="lalw:BTM29_10120"/>
<evidence type="ECO:0008006" key="3">
    <source>
        <dbReference type="Google" id="ProtNLM"/>
    </source>
</evidence>
<dbReference type="EMBL" id="CP019323">
    <property type="protein sequence ID" value="APX72885.1"/>
    <property type="molecule type" value="Genomic_DNA"/>
</dbReference>
<gene>
    <name evidence="1" type="ORF">BTM29_10120</name>
</gene>
<dbReference type="STRING" id="1847728.BTM29_10120"/>
<evidence type="ECO:0000313" key="2">
    <source>
        <dbReference type="Proteomes" id="UP000187499"/>
    </source>
</evidence>